<proteinExistence type="predicted"/>
<comment type="caution">
    <text evidence="2">The sequence shown here is derived from an EMBL/GenBank/DDBJ whole genome shotgun (WGS) entry which is preliminary data.</text>
</comment>
<evidence type="ECO:0000313" key="2">
    <source>
        <dbReference type="EMBL" id="KAJ8867235.1"/>
    </source>
</evidence>
<evidence type="ECO:0000256" key="1">
    <source>
        <dbReference type="SAM" id="MobiDB-lite"/>
    </source>
</evidence>
<organism evidence="2 3">
    <name type="scientific">Dryococelus australis</name>
    <dbReference type="NCBI Taxonomy" id="614101"/>
    <lineage>
        <taxon>Eukaryota</taxon>
        <taxon>Metazoa</taxon>
        <taxon>Ecdysozoa</taxon>
        <taxon>Arthropoda</taxon>
        <taxon>Hexapoda</taxon>
        <taxon>Insecta</taxon>
        <taxon>Pterygota</taxon>
        <taxon>Neoptera</taxon>
        <taxon>Polyneoptera</taxon>
        <taxon>Phasmatodea</taxon>
        <taxon>Verophasmatodea</taxon>
        <taxon>Anareolatae</taxon>
        <taxon>Phasmatidae</taxon>
        <taxon>Eurycanthinae</taxon>
        <taxon>Dryococelus</taxon>
    </lineage>
</organism>
<dbReference type="Proteomes" id="UP001159363">
    <property type="component" value="Chromosome 14"/>
</dbReference>
<accession>A0ABQ9G452</accession>
<dbReference type="EMBL" id="JARBHB010000015">
    <property type="protein sequence ID" value="KAJ8867235.1"/>
    <property type="molecule type" value="Genomic_DNA"/>
</dbReference>
<reference evidence="2 3" key="1">
    <citation type="submission" date="2023-02" db="EMBL/GenBank/DDBJ databases">
        <title>LHISI_Scaffold_Assembly.</title>
        <authorList>
            <person name="Stuart O.P."/>
            <person name="Cleave R."/>
            <person name="Magrath M.J.L."/>
            <person name="Mikheyev A.S."/>
        </authorList>
    </citation>
    <scope>NUCLEOTIDE SEQUENCE [LARGE SCALE GENOMIC DNA]</scope>
    <source>
        <strain evidence="2">Daus_M_001</strain>
        <tissue evidence="2">Leg muscle</tissue>
    </source>
</reference>
<name>A0ABQ9G452_9NEOP</name>
<gene>
    <name evidence="2" type="ORF">PR048_031034</name>
</gene>
<protein>
    <submittedName>
        <fullName evidence="2">Uncharacterized protein</fullName>
    </submittedName>
</protein>
<sequence length="391" mass="43685">MVDELQACSPPTNAIRVQFPGQFTPDFRMWGSCRTMPFGFSSRRCSILTSISLIGSQDLDRVSESAHLAVHSLRGPADQRHHVARFPHARIRSDPAGLKPERHTKIVMCEKCGELCRPAAVVHPSQVYLSIVTITSDITLSCAALPLQYILCPLYREQPCLGLATQTWAAASSPSQYCMILVKQRTGCRSGQFRQRRMTKYRVAATSSALCRQLKTLHPLSLPTPSNKNTSSASPRHDGRQPAAYDDAICATHISVAQHWTPALPIRLSYTTWGQDFRPGAPKCEASHCTALLDFALREVRVEKRRNARGWGKLEIPEKSRIVRHDSNNQKFRNRTQFDLVKGEARTSTEAKNSEFGDCALTHKLIGLLRMYPTLTYPKGIAQLPKSHGQQ</sequence>
<keyword evidence="3" id="KW-1185">Reference proteome</keyword>
<feature type="compositionally biased region" description="Polar residues" evidence="1">
    <location>
        <begin position="223"/>
        <end position="234"/>
    </location>
</feature>
<evidence type="ECO:0000313" key="3">
    <source>
        <dbReference type="Proteomes" id="UP001159363"/>
    </source>
</evidence>
<feature type="region of interest" description="Disordered" evidence="1">
    <location>
        <begin position="219"/>
        <end position="241"/>
    </location>
</feature>